<protein>
    <submittedName>
        <fullName evidence="2">Uncharacterized protein</fullName>
    </submittedName>
</protein>
<dbReference type="RefSeq" id="WP_090384400.1">
    <property type="nucleotide sequence ID" value="NZ_FNLC01000004.1"/>
</dbReference>
<proteinExistence type="predicted"/>
<dbReference type="AlphaFoldDB" id="A0A1H1ICH8"/>
<keyword evidence="1" id="KW-1133">Transmembrane helix</keyword>
<dbReference type="EMBL" id="FNLC01000004">
    <property type="protein sequence ID" value="SDR35038.1"/>
    <property type="molecule type" value="Genomic_DNA"/>
</dbReference>
<keyword evidence="1" id="KW-0472">Membrane</keyword>
<feature type="transmembrane region" description="Helical" evidence="1">
    <location>
        <begin position="206"/>
        <end position="229"/>
    </location>
</feature>
<dbReference type="Proteomes" id="UP000198848">
    <property type="component" value="Unassembled WGS sequence"/>
</dbReference>
<dbReference type="OrthoDB" id="203822at2157"/>
<name>A0A1H1ICH8_NATTX</name>
<organism evidence="2 3">
    <name type="scientific">Natronobacterium texcoconense</name>
    <dbReference type="NCBI Taxonomy" id="1095778"/>
    <lineage>
        <taxon>Archaea</taxon>
        <taxon>Methanobacteriati</taxon>
        <taxon>Methanobacteriota</taxon>
        <taxon>Stenosarchaea group</taxon>
        <taxon>Halobacteria</taxon>
        <taxon>Halobacteriales</taxon>
        <taxon>Natrialbaceae</taxon>
        <taxon>Natronobacterium</taxon>
    </lineage>
</organism>
<gene>
    <name evidence="2" type="ORF">SAMN04489842_3398</name>
</gene>
<accession>A0A1H1ICH8</accession>
<feature type="transmembrane region" description="Helical" evidence="1">
    <location>
        <begin position="235"/>
        <end position="259"/>
    </location>
</feature>
<keyword evidence="3" id="KW-1185">Reference proteome</keyword>
<feature type="transmembrane region" description="Helical" evidence="1">
    <location>
        <begin position="178"/>
        <end position="199"/>
    </location>
</feature>
<dbReference type="STRING" id="1095778.SAMN04489842_3398"/>
<keyword evidence="1" id="KW-0812">Transmembrane</keyword>
<evidence type="ECO:0000256" key="1">
    <source>
        <dbReference type="SAM" id="Phobius"/>
    </source>
</evidence>
<sequence length="279" mass="30793">MKSQLLLGVSLLVAVLLVGGMFSPAVFGDPYEPRSESPSYYIAHESTTDIEVDPVIVEDRPIEADPTPLEAFDDEQQRLFEAIYEEQRDEVYNSPADDEYESYLDLRSDREAYTRTVCEDWTLACDAYESAPTFPADGSYRYGSKSHFELTIVEYENETYEVVERHQSESLFQNVVEVLLRFGLFGPLALVISGVAVVARETRPKTVVALTGYGIGLGGLGVATPYLSMFTGTDVLAYATELGLVTWIVISATVLSLWWSDPPTADSDSSTSGTDSDPE</sequence>
<reference evidence="3" key="1">
    <citation type="submission" date="2016-10" db="EMBL/GenBank/DDBJ databases">
        <authorList>
            <person name="Varghese N."/>
            <person name="Submissions S."/>
        </authorList>
    </citation>
    <scope>NUCLEOTIDE SEQUENCE [LARGE SCALE GENOMIC DNA]</scope>
    <source>
        <strain evidence="3">DSM 24767</strain>
    </source>
</reference>
<evidence type="ECO:0000313" key="2">
    <source>
        <dbReference type="EMBL" id="SDR35038.1"/>
    </source>
</evidence>
<evidence type="ECO:0000313" key="3">
    <source>
        <dbReference type="Proteomes" id="UP000198848"/>
    </source>
</evidence>